<evidence type="ECO:0000313" key="3">
    <source>
        <dbReference type="Proteomes" id="UP000230052"/>
    </source>
</evidence>
<protein>
    <recommendedName>
        <fullName evidence="4">DUF481 domain-containing protein</fullName>
    </recommendedName>
</protein>
<sequence>MVRKNIALLMLYLSTFTFLAETSFAQTEEDAETKYQTTEAAKVTKEITPTQASKTDNKWSVGINMSAFQGFDNNSSLDSSRRDDTFTEGTFSLDTDYKISDDSRLKLRYDAADITYWHYTDASLLDNATGAGFEKDLSDNLIFYIGYEFEDLYYPNNEFGNYLGNSGEISLKHIINKTLYQKAGFEYLNKGYSETRARDAAGNKTHHRGDNRYTGKYEIGARFEKFMIKLKNTYYSNDSNDKYMDYYDYNSYKTAITVIYLITKRCYAYANSGYEFKDYNDRTVLDKDEKQNDNVWTLNCSLLYELTKSVSMGVNYSYRQNSSNDDALEYAGGLVSAGLYYTF</sequence>
<feature type="signal peptide" evidence="1">
    <location>
        <begin position="1"/>
        <end position="20"/>
    </location>
</feature>
<evidence type="ECO:0008006" key="4">
    <source>
        <dbReference type="Google" id="ProtNLM"/>
    </source>
</evidence>
<proteinExistence type="predicted"/>
<dbReference type="Proteomes" id="UP000230052">
    <property type="component" value="Unassembled WGS sequence"/>
</dbReference>
<accession>A0A2J0KVS5</accession>
<reference evidence="2 3" key="1">
    <citation type="submission" date="2017-09" db="EMBL/GenBank/DDBJ databases">
        <title>Depth-based differentiation of microbial function through sediment-hosted aquifers and enrichment of novel symbionts in the deep terrestrial subsurface.</title>
        <authorList>
            <person name="Probst A.J."/>
            <person name="Ladd B."/>
            <person name="Jarett J.K."/>
            <person name="Geller-Mcgrath D.E."/>
            <person name="Sieber C.M."/>
            <person name="Emerson J.B."/>
            <person name="Anantharaman K."/>
            <person name="Thomas B.C."/>
            <person name="Malmstrom R."/>
            <person name="Stieglmeier M."/>
            <person name="Klingl A."/>
            <person name="Woyke T."/>
            <person name="Ryan C.M."/>
            <person name="Banfield J.F."/>
        </authorList>
    </citation>
    <scope>NUCLEOTIDE SEQUENCE [LARGE SCALE GENOMIC DNA]</scope>
    <source>
        <strain evidence="2">CG07_land_8_20_14_0_80_42_15</strain>
    </source>
</reference>
<organism evidence="2 3">
    <name type="scientific">Candidatus Aquitaenariimonas noxiae</name>
    <dbReference type="NCBI Taxonomy" id="1974741"/>
    <lineage>
        <taxon>Bacteria</taxon>
        <taxon>Pseudomonadati</taxon>
        <taxon>Candidatus Omnitrophota</taxon>
        <taxon>Candidatus Aquitaenariimonas</taxon>
    </lineage>
</organism>
<comment type="caution">
    <text evidence="2">The sequence shown here is derived from an EMBL/GenBank/DDBJ whole genome shotgun (WGS) entry which is preliminary data.</text>
</comment>
<evidence type="ECO:0000256" key="1">
    <source>
        <dbReference type="SAM" id="SignalP"/>
    </source>
</evidence>
<evidence type="ECO:0000313" key="2">
    <source>
        <dbReference type="EMBL" id="PIU41909.1"/>
    </source>
</evidence>
<name>A0A2J0KVS5_9BACT</name>
<keyword evidence="1" id="KW-0732">Signal</keyword>
<feature type="chain" id="PRO_5014341887" description="DUF481 domain-containing protein" evidence="1">
    <location>
        <begin position="21"/>
        <end position="343"/>
    </location>
</feature>
<dbReference type="AlphaFoldDB" id="A0A2J0KVS5"/>
<gene>
    <name evidence="2" type="ORF">COS99_02970</name>
</gene>
<dbReference type="EMBL" id="PEWV01000028">
    <property type="protein sequence ID" value="PIU41909.1"/>
    <property type="molecule type" value="Genomic_DNA"/>
</dbReference>